<dbReference type="Proteomes" id="UP000054097">
    <property type="component" value="Unassembled WGS sequence"/>
</dbReference>
<name>A0A0C3AGC0_SERVB</name>
<evidence type="ECO:0000313" key="1">
    <source>
        <dbReference type="EMBL" id="KIM23680.1"/>
    </source>
</evidence>
<keyword evidence="2" id="KW-1185">Reference proteome</keyword>
<reference evidence="2" key="2">
    <citation type="submission" date="2015-01" db="EMBL/GenBank/DDBJ databases">
        <title>Evolutionary Origins and Diversification of the Mycorrhizal Mutualists.</title>
        <authorList>
            <consortium name="DOE Joint Genome Institute"/>
            <consortium name="Mycorrhizal Genomics Consortium"/>
            <person name="Kohler A."/>
            <person name="Kuo A."/>
            <person name="Nagy L.G."/>
            <person name="Floudas D."/>
            <person name="Copeland A."/>
            <person name="Barry K.W."/>
            <person name="Cichocki N."/>
            <person name="Veneault-Fourrey C."/>
            <person name="LaButti K."/>
            <person name="Lindquist E.A."/>
            <person name="Lipzen A."/>
            <person name="Lundell T."/>
            <person name="Morin E."/>
            <person name="Murat C."/>
            <person name="Riley R."/>
            <person name="Ohm R."/>
            <person name="Sun H."/>
            <person name="Tunlid A."/>
            <person name="Henrissat B."/>
            <person name="Grigoriev I.V."/>
            <person name="Hibbett D.S."/>
            <person name="Martin F."/>
        </authorList>
    </citation>
    <scope>NUCLEOTIDE SEQUENCE [LARGE SCALE GENOMIC DNA]</scope>
    <source>
        <strain evidence="2">MAFF 305830</strain>
    </source>
</reference>
<sequence length="131" mass="14948">MPIRRMNHYMCLRDGDGILNNLNPGKFRVPSSPGPVTGMGLVGLRRPIFWSLPLRPLGWTLVFGAFTCSLHHFQRYPMDNKINVTEKHHTNVFMCKVYSGRKPRLGIADVSAPWIQYATRCQPAQTYLDFG</sequence>
<dbReference type="AlphaFoldDB" id="A0A0C3AGC0"/>
<proteinExistence type="predicted"/>
<dbReference type="EMBL" id="KN824333">
    <property type="protein sequence ID" value="KIM23680.1"/>
    <property type="molecule type" value="Genomic_DNA"/>
</dbReference>
<reference evidence="1 2" key="1">
    <citation type="submission" date="2014-04" db="EMBL/GenBank/DDBJ databases">
        <authorList>
            <consortium name="DOE Joint Genome Institute"/>
            <person name="Kuo A."/>
            <person name="Zuccaro A."/>
            <person name="Kohler A."/>
            <person name="Nagy L.G."/>
            <person name="Floudas D."/>
            <person name="Copeland A."/>
            <person name="Barry K.W."/>
            <person name="Cichocki N."/>
            <person name="Veneault-Fourrey C."/>
            <person name="LaButti K."/>
            <person name="Lindquist E.A."/>
            <person name="Lipzen A."/>
            <person name="Lundell T."/>
            <person name="Morin E."/>
            <person name="Murat C."/>
            <person name="Sun H."/>
            <person name="Tunlid A."/>
            <person name="Henrissat B."/>
            <person name="Grigoriev I.V."/>
            <person name="Hibbett D.S."/>
            <person name="Martin F."/>
            <person name="Nordberg H.P."/>
            <person name="Cantor M.N."/>
            <person name="Hua S.X."/>
        </authorList>
    </citation>
    <scope>NUCLEOTIDE SEQUENCE [LARGE SCALE GENOMIC DNA]</scope>
    <source>
        <strain evidence="1 2">MAFF 305830</strain>
    </source>
</reference>
<evidence type="ECO:0000313" key="2">
    <source>
        <dbReference type="Proteomes" id="UP000054097"/>
    </source>
</evidence>
<protein>
    <submittedName>
        <fullName evidence="1">Uncharacterized protein</fullName>
    </submittedName>
</protein>
<accession>A0A0C3AGC0</accession>
<organism evidence="1 2">
    <name type="scientific">Serendipita vermifera MAFF 305830</name>
    <dbReference type="NCBI Taxonomy" id="933852"/>
    <lineage>
        <taxon>Eukaryota</taxon>
        <taxon>Fungi</taxon>
        <taxon>Dikarya</taxon>
        <taxon>Basidiomycota</taxon>
        <taxon>Agaricomycotina</taxon>
        <taxon>Agaricomycetes</taxon>
        <taxon>Sebacinales</taxon>
        <taxon>Serendipitaceae</taxon>
        <taxon>Serendipita</taxon>
    </lineage>
</organism>
<gene>
    <name evidence="1" type="ORF">M408DRAFT_250957</name>
</gene>
<dbReference type="HOGENOM" id="CLU_1928888_0_0_1"/>